<dbReference type="InterPro" id="IPR027417">
    <property type="entry name" value="P-loop_NTPase"/>
</dbReference>
<comment type="similarity">
    <text evidence="1">Belongs to the ABC transporter superfamily.</text>
</comment>
<accession>X1CU46</accession>
<evidence type="ECO:0000256" key="1">
    <source>
        <dbReference type="ARBA" id="ARBA00005417"/>
    </source>
</evidence>
<dbReference type="GO" id="GO:0016887">
    <property type="term" value="F:ATP hydrolysis activity"/>
    <property type="evidence" value="ECO:0007669"/>
    <property type="project" value="InterPro"/>
</dbReference>
<keyword evidence="3" id="KW-0547">Nucleotide-binding</keyword>
<dbReference type="PANTHER" id="PTHR42711:SF5">
    <property type="entry name" value="ABC TRANSPORTER ATP-BINDING PROTEIN NATA"/>
    <property type="match status" value="1"/>
</dbReference>
<evidence type="ECO:0000256" key="2">
    <source>
        <dbReference type="ARBA" id="ARBA00022448"/>
    </source>
</evidence>
<keyword evidence="4" id="KW-0067">ATP-binding</keyword>
<proteinExistence type="inferred from homology"/>
<name>X1CU46_9ZZZZ</name>
<feature type="domain" description="ABC transporter" evidence="5">
    <location>
        <begin position="29"/>
        <end position="83"/>
    </location>
</feature>
<dbReference type="AlphaFoldDB" id="X1CU46"/>
<comment type="caution">
    <text evidence="6">The sequence shown here is derived from an EMBL/GenBank/DDBJ whole genome shotgun (WGS) entry which is preliminary data.</text>
</comment>
<dbReference type="InterPro" id="IPR050763">
    <property type="entry name" value="ABC_transporter_ATP-binding"/>
</dbReference>
<dbReference type="PANTHER" id="PTHR42711">
    <property type="entry name" value="ABC TRANSPORTER ATP-BINDING PROTEIN"/>
    <property type="match status" value="1"/>
</dbReference>
<feature type="non-terminal residue" evidence="6">
    <location>
        <position position="102"/>
    </location>
</feature>
<dbReference type="EMBL" id="BART01026402">
    <property type="protein sequence ID" value="GAG96457.1"/>
    <property type="molecule type" value="Genomic_DNA"/>
</dbReference>
<reference evidence="6" key="1">
    <citation type="journal article" date="2014" name="Front. Microbiol.">
        <title>High frequency of phylogenetically diverse reductive dehalogenase-homologous genes in deep subseafloor sedimentary metagenomes.</title>
        <authorList>
            <person name="Kawai M."/>
            <person name="Futagami T."/>
            <person name="Toyoda A."/>
            <person name="Takaki Y."/>
            <person name="Nishi S."/>
            <person name="Hori S."/>
            <person name="Arai W."/>
            <person name="Tsubouchi T."/>
            <person name="Morono Y."/>
            <person name="Uchiyama I."/>
            <person name="Ito T."/>
            <person name="Fujiyama A."/>
            <person name="Inagaki F."/>
            <person name="Takami H."/>
        </authorList>
    </citation>
    <scope>NUCLEOTIDE SEQUENCE</scope>
    <source>
        <strain evidence="6">Expedition CK06-06</strain>
    </source>
</reference>
<evidence type="ECO:0000256" key="4">
    <source>
        <dbReference type="ARBA" id="ARBA00022840"/>
    </source>
</evidence>
<dbReference type="InterPro" id="IPR003439">
    <property type="entry name" value="ABC_transporter-like_ATP-bd"/>
</dbReference>
<keyword evidence="2" id="KW-0813">Transport</keyword>
<evidence type="ECO:0000313" key="6">
    <source>
        <dbReference type="EMBL" id="GAG96457.1"/>
    </source>
</evidence>
<organism evidence="6">
    <name type="scientific">marine sediment metagenome</name>
    <dbReference type="NCBI Taxonomy" id="412755"/>
    <lineage>
        <taxon>unclassified sequences</taxon>
        <taxon>metagenomes</taxon>
        <taxon>ecological metagenomes</taxon>
    </lineage>
</organism>
<dbReference type="Gene3D" id="3.40.50.300">
    <property type="entry name" value="P-loop containing nucleotide triphosphate hydrolases"/>
    <property type="match status" value="1"/>
</dbReference>
<evidence type="ECO:0000259" key="5">
    <source>
        <dbReference type="Pfam" id="PF00005"/>
    </source>
</evidence>
<gene>
    <name evidence="6" type="ORF">S01H4_47105</name>
</gene>
<sequence length="102" mass="11262">MISDSNIVETFDLTKIYKLKGKKGKIKALDNINISIKEGEIFGLLGPNGAGKTTMIQILTTAIQPTSGYAIIDGFNILKKPLKAKSRIALMLGREMIYYRIT</sequence>
<dbReference type="GO" id="GO:0005524">
    <property type="term" value="F:ATP binding"/>
    <property type="evidence" value="ECO:0007669"/>
    <property type="project" value="UniProtKB-KW"/>
</dbReference>
<dbReference type="Pfam" id="PF00005">
    <property type="entry name" value="ABC_tran"/>
    <property type="match status" value="1"/>
</dbReference>
<dbReference type="SUPFAM" id="SSF52540">
    <property type="entry name" value="P-loop containing nucleoside triphosphate hydrolases"/>
    <property type="match status" value="1"/>
</dbReference>
<evidence type="ECO:0000256" key="3">
    <source>
        <dbReference type="ARBA" id="ARBA00022741"/>
    </source>
</evidence>
<protein>
    <recommendedName>
        <fullName evidence="5">ABC transporter domain-containing protein</fullName>
    </recommendedName>
</protein>